<proteinExistence type="predicted"/>
<reference evidence="1" key="1">
    <citation type="submission" date="2018-02" db="EMBL/GenBank/DDBJ databases">
        <title>Rhizophora mucronata_Transcriptome.</title>
        <authorList>
            <person name="Meera S.P."/>
            <person name="Sreeshan A."/>
            <person name="Augustine A."/>
        </authorList>
    </citation>
    <scope>NUCLEOTIDE SEQUENCE</scope>
    <source>
        <tissue evidence="1">Leaf</tissue>
    </source>
</reference>
<sequence>MINSIFPLRSCILATKSIWRDIMNRIVSSTTPTPMALFG</sequence>
<dbReference type="EMBL" id="GGEC01057015">
    <property type="protein sequence ID" value="MBX37499.1"/>
    <property type="molecule type" value="Transcribed_RNA"/>
</dbReference>
<dbReference type="AlphaFoldDB" id="A0A2P2N4T5"/>
<name>A0A2P2N4T5_RHIMU</name>
<evidence type="ECO:0000313" key="1">
    <source>
        <dbReference type="EMBL" id="MBX37499.1"/>
    </source>
</evidence>
<organism evidence="1">
    <name type="scientific">Rhizophora mucronata</name>
    <name type="common">Asiatic mangrove</name>
    <dbReference type="NCBI Taxonomy" id="61149"/>
    <lineage>
        <taxon>Eukaryota</taxon>
        <taxon>Viridiplantae</taxon>
        <taxon>Streptophyta</taxon>
        <taxon>Embryophyta</taxon>
        <taxon>Tracheophyta</taxon>
        <taxon>Spermatophyta</taxon>
        <taxon>Magnoliopsida</taxon>
        <taxon>eudicotyledons</taxon>
        <taxon>Gunneridae</taxon>
        <taxon>Pentapetalae</taxon>
        <taxon>rosids</taxon>
        <taxon>fabids</taxon>
        <taxon>Malpighiales</taxon>
        <taxon>Rhizophoraceae</taxon>
        <taxon>Rhizophora</taxon>
    </lineage>
</organism>
<accession>A0A2P2N4T5</accession>
<protein>
    <submittedName>
        <fullName evidence="1">Uncharacterized protein</fullName>
    </submittedName>
</protein>